<accession>A0A6A9UEW4</accession>
<dbReference type="GO" id="GO:0003700">
    <property type="term" value="F:DNA-binding transcription factor activity"/>
    <property type="evidence" value="ECO:0007669"/>
    <property type="project" value="InterPro"/>
</dbReference>
<proteinExistence type="predicted"/>
<dbReference type="Gene3D" id="1.10.10.10">
    <property type="entry name" value="Winged helix-like DNA-binding domain superfamily/Winged helix DNA-binding domain"/>
    <property type="match status" value="1"/>
</dbReference>
<evidence type="ECO:0000313" key="1">
    <source>
        <dbReference type="EMBL" id="MVA54552.1"/>
    </source>
</evidence>
<dbReference type="AlphaFoldDB" id="A0A6A9UEW4"/>
<dbReference type="InterPro" id="IPR036388">
    <property type="entry name" value="WH-like_DNA-bd_sf"/>
</dbReference>
<protein>
    <submittedName>
        <fullName evidence="1">LysR family transcriptional regulator</fullName>
    </submittedName>
</protein>
<name>A0A6A9UEW4_AGRVI</name>
<dbReference type="InterPro" id="IPR000847">
    <property type="entry name" value="LysR_HTH_N"/>
</dbReference>
<sequence>MGRQMQLIFSSGILLDAVARAGFFRGAAEKLNMYASAINRRIINLEHGYSVALAGKIATRCAAHSSGGAEADGLRFPEEKFRVMRREGLLSHLA</sequence>
<gene>
    <name evidence="1" type="ORF">GOZ88_00325</name>
</gene>
<organism evidence="1 2">
    <name type="scientific">Agrobacterium vitis</name>
    <name type="common">Rhizobium vitis</name>
    <dbReference type="NCBI Taxonomy" id="373"/>
    <lineage>
        <taxon>Bacteria</taxon>
        <taxon>Pseudomonadati</taxon>
        <taxon>Pseudomonadota</taxon>
        <taxon>Alphaproteobacteria</taxon>
        <taxon>Hyphomicrobiales</taxon>
        <taxon>Rhizobiaceae</taxon>
        <taxon>Rhizobium/Agrobacterium group</taxon>
        <taxon>Agrobacterium</taxon>
    </lineage>
</organism>
<dbReference type="EMBL" id="WPHU01000001">
    <property type="protein sequence ID" value="MVA54552.1"/>
    <property type="molecule type" value="Genomic_DNA"/>
</dbReference>
<reference evidence="1 2" key="1">
    <citation type="submission" date="2019-12" db="EMBL/GenBank/DDBJ databases">
        <title>Whole-genome sequencing of Allorhizobium vitis.</title>
        <authorList>
            <person name="Gan H.M."/>
            <person name="Szegedi E."/>
            <person name="Burr T."/>
            <person name="Savka M.A."/>
        </authorList>
    </citation>
    <scope>NUCLEOTIDE SEQUENCE [LARGE SCALE GENOMIC DNA]</scope>
    <source>
        <strain evidence="1 2">CG415</strain>
    </source>
</reference>
<dbReference type="Proteomes" id="UP000440716">
    <property type="component" value="Unassembled WGS sequence"/>
</dbReference>
<comment type="caution">
    <text evidence="1">The sequence shown here is derived from an EMBL/GenBank/DDBJ whole genome shotgun (WGS) entry which is preliminary data.</text>
</comment>
<dbReference type="InterPro" id="IPR036390">
    <property type="entry name" value="WH_DNA-bd_sf"/>
</dbReference>
<dbReference type="Pfam" id="PF00126">
    <property type="entry name" value="HTH_1"/>
    <property type="match status" value="1"/>
</dbReference>
<dbReference type="SUPFAM" id="SSF46785">
    <property type="entry name" value="Winged helix' DNA-binding domain"/>
    <property type="match status" value="1"/>
</dbReference>
<evidence type="ECO:0000313" key="2">
    <source>
        <dbReference type="Proteomes" id="UP000440716"/>
    </source>
</evidence>